<evidence type="ECO:0000259" key="1">
    <source>
        <dbReference type="Pfam" id="PF13794"/>
    </source>
</evidence>
<dbReference type="RefSeq" id="WP_184395774.1">
    <property type="nucleotide sequence ID" value="NZ_BAAAJD010000036.1"/>
</dbReference>
<evidence type="ECO:0000313" key="2">
    <source>
        <dbReference type="EMBL" id="MBB5434797.1"/>
    </source>
</evidence>
<gene>
    <name evidence="2" type="ORF">HDA36_004881</name>
</gene>
<keyword evidence="3" id="KW-1185">Reference proteome</keyword>
<dbReference type="Proteomes" id="UP000572635">
    <property type="component" value="Unassembled WGS sequence"/>
</dbReference>
<dbReference type="InterPro" id="IPR012347">
    <property type="entry name" value="Ferritin-like"/>
</dbReference>
<name>A0A7W8QQM3_9ACTN</name>
<dbReference type="AlphaFoldDB" id="A0A7W8QQM3"/>
<sequence>MTNGSPSETPSAGVVDLLGLLAYAELVSFFRLSGDAGLAPDLAAKGELAGAAAAEYRHYRLLHDRLTEMGVDPEAAMEPFVEPLDAWHARTEPKNWLESLVKTYVGDGISGDFYRVVAKVADARTAELVDGAVDDDERAEVIGARVRAAVEADPKLAGPLSLWARRLVGEALSQAQLVAAHRPELAALVAAGAERAGEGSGRESDLAAVSRLFAGLTEAHSARLAAMGLST</sequence>
<dbReference type="InterPro" id="IPR059125">
    <property type="entry name" value="Ferritin_actino"/>
</dbReference>
<evidence type="ECO:0000313" key="3">
    <source>
        <dbReference type="Proteomes" id="UP000572635"/>
    </source>
</evidence>
<organism evidence="2 3">
    <name type="scientific">Nocardiopsis composta</name>
    <dbReference type="NCBI Taxonomy" id="157465"/>
    <lineage>
        <taxon>Bacteria</taxon>
        <taxon>Bacillati</taxon>
        <taxon>Actinomycetota</taxon>
        <taxon>Actinomycetes</taxon>
        <taxon>Streptosporangiales</taxon>
        <taxon>Nocardiopsidaceae</taxon>
        <taxon>Nocardiopsis</taxon>
    </lineage>
</organism>
<dbReference type="Gene3D" id="1.20.1260.10">
    <property type="match status" value="1"/>
</dbReference>
<accession>A0A7W8QQM3</accession>
<dbReference type="SUPFAM" id="SSF47240">
    <property type="entry name" value="Ferritin-like"/>
    <property type="match status" value="1"/>
</dbReference>
<reference evidence="2 3" key="1">
    <citation type="submission" date="2020-08" db="EMBL/GenBank/DDBJ databases">
        <title>Sequencing the genomes of 1000 actinobacteria strains.</title>
        <authorList>
            <person name="Klenk H.-P."/>
        </authorList>
    </citation>
    <scope>NUCLEOTIDE SEQUENCE [LARGE SCALE GENOMIC DNA]</scope>
    <source>
        <strain evidence="2 3">DSM 44551</strain>
    </source>
</reference>
<dbReference type="InterPro" id="IPR009078">
    <property type="entry name" value="Ferritin-like_SF"/>
</dbReference>
<protein>
    <recommendedName>
        <fullName evidence="1">Ferritin-like domain-containing protein</fullName>
    </recommendedName>
</protein>
<dbReference type="Pfam" id="PF13794">
    <property type="entry name" value="MiaE_2"/>
    <property type="match status" value="1"/>
</dbReference>
<dbReference type="EMBL" id="JACHDB010000001">
    <property type="protein sequence ID" value="MBB5434797.1"/>
    <property type="molecule type" value="Genomic_DNA"/>
</dbReference>
<proteinExistence type="predicted"/>
<comment type="caution">
    <text evidence="2">The sequence shown here is derived from an EMBL/GenBank/DDBJ whole genome shotgun (WGS) entry which is preliminary data.</text>
</comment>
<feature type="domain" description="Ferritin-like" evidence="1">
    <location>
        <begin position="12"/>
        <end position="190"/>
    </location>
</feature>